<dbReference type="GO" id="GO:0006508">
    <property type="term" value="P:proteolysis"/>
    <property type="evidence" value="ECO:0007669"/>
    <property type="project" value="UniProtKB-KW"/>
</dbReference>
<evidence type="ECO:0000256" key="4">
    <source>
        <dbReference type="ARBA" id="ARBA00022801"/>
    </source>
</evidence>
<dbReference type="Pfam" id="PF02983">
    <property type="entry name" value="Pro_Al_protease"/>
    <property type="match status" value="1"/>
</dbReference>
<dbReference type="InterPro" id="IPR043504">
    <property type="entry name" value="Peptidase_S1_PA_chymotrypsin"/>
</dbReference>
<dbReference type="InterPro" id="IPR037295">
    <property type="entry name" value="Alpha-lytic_protease_prodomain"/>
</dbReference>
<dbReference type="RefSeq" id="WP_344203215.1">
    <property type="nucleotide sequence ID" value="NZ_BAAAME010000005.1"/>
</dbReference>
<dbReference type="EMBL" id="BAAAME010000005">
    <property type="protein sequence ID" value="GAA1748697.1"/>
    <property type="molecule type" value="Genomic_DNA"/>
</dbReference>
<feature type="domain" description="Peptidase S1A alpha-lytic prodomain" evidence="10">
    <location>
        <begin position="121"/>
        <end position="174"/>
    </location>
</feature>
<sequence length="372" mass="36963">MASRPTRIGAVLGSLAAATVLTTTAPASAQGPDTAPAADSAATVEAALERDLGLSPAAAETRVADEATAAQAEQTAIAQLGSSYAGSWYDAERAVLVVAVAGPTTKAAVANAETVSVEHAGAELDSAKEALDAAAASAPDTVAGWHVDPASNQVVVTTRDVAAAETFVAGSGASPELVTVQHAPENPQPLADVVGGEAYFINNSSRCSVGFAVRGGFVTAGHCGARGARTTEPTGTFQGSSFPGNDYAWVSTPNDTPVGAVDNYAGGRVAVKGSTEAPIGSSICRSGSTTGWYCGTIQARNSTVNYAEGSVTGLIRTTVCAEPGDSGGSAISGNQAQGVTSGGSGNCRTGGTTYFQPVNEILSVYGLTLLTS</sequence>
<keyword evidence="6" id="KW-0865">Zymogen</keyword>
<evidence type="ECO:0000256" key="7">
    <source>
        <dbReference type="ARBA" id="ARBA00023157"/>
    </source>
</evidence>
<reference evidence="12" key="1">
    <citation type="journal article" date="2019" name="Int. J. Syst. Evol. Microbiol.">
        <title>The Global Catalogue of Microorganisms (GCM) 10K type strain sequencing project: providing services to taxonomists for standard genome sequencing and annotation.</title>
        <authorList>
            <consortium name="The Broad Institute Genomics Platform"/>
            <consortium name="The Broad Institute Genome Sequencing Center for Infectious Disease"/>
            <person name="Wu L."/>
            <person name="Ma J."/>
        </authorList>
    </citation>
    <scope>NUCLEOTIDE SEQUENCE [LARGE SCALE GENOMIC DNA]</scope>
    <source>
        <strain evidence="12">JCM 13518</strain>
    </source>
</reference>
<evidence type="ECO:0000259" key="10">
    <source>
        <dbReference type="Pfam" id="PF02983"/>
    </source>
</evidence>
<keyword evidence="12" id="KW-1185">Reference proteome</keyword>
<keyword evidence="4" id="KW-0378">Hydrolase</keyword>
<evidence type="ECO:0000259" key="9">
    <source>
        <dbReference type="Pfam" id="PF00089"/>
    </source>
</evidence>
<dbReference type="Pfam" id="PF00089">
    <property type="entry name" value="Trypsin"/>
    <property type="match status" value="1"/>
</dbReference>
<gene>
    <name evidence="11" type="ORF">GCM10009710_30930</name>
</gene>
<dbReference type="SUPFAM" id="SSF54806">
    <property type="entry name" value="Alpha-lytic protease prodomain"/>
    <property type="match status" value="1"/>
</dbReference>
<feature type="domain" description="Peptidase S1" evidence="9">
    <location>
        <begin position="208"/>
        <end position="362"/>
    </location>
</feature>
<dbReference type="SUPFAM" id="SSF50494">
    <property type="entry name" value="Trypsin-like serine proteases"/>
    <property type="match status" value="1"/>
</dbReference>
<feature type="signal peptide" evidence="8">
    <location>
        <begin position="1"/>
        <end position="29"/>
    </location>
</feature>
<evidence type="ECO:0000256" key="6">
    <source>
        <dbReference type="ARBA" id="ARBA00023145"/>
    </source>
</evidence>
<evidence type="ECO:0000313" key="11">
    <source>
        <dbReference type="EMBL" id="GAA1748697.1"/>
    </source>
</evidence>
<dbReference type="InterPro" id="IPR001254">
    <property type="entry name" value="Trypsin_dom"/>
</dbReference>
<organism evidence="11 12">
    <name type="scientific">Aeromicrobium alkaliterrae</name>
    <dbReference type="NCBI Taxonomy" id="302168"/>
    <lineage>
        <taxon>Bacteria</taxon>
        <taxon>Bacillati</taxon>
        <taxon>Actinomycetota</taxon>
        <taxon>Actinomycetes</taxon>
        <taxon>Propionibacteriales</taxon>
        <taxon>Nocardioidaceae</taxon>
        <taxon>Aeromicrobium</taxon>
    </lineage>
</organism>
<evidence type="ECO:0000256" key="2">
    <source>
        <dbReference type="ARBA" id="ARBA00022670"/>
    </source>
</evidence>
<dbReference type="Proteomes" id="UP001501057">
    <property type="component" value="Unassembled WGS sequence"/>
</dbReference>
<evidence type="ECO:0000313" key="12">
    <source>
        <dbReference type="Proteomes" id="UP001501057"/>
    </source>
</evidence>
<keyword evidence="7" id="KW-1015">Disulfide bond</keyword>
<evidence type="ECO:0000256" key="5">
    <source>
        <dbReference type="ARBA" id="ARBA00022825"/>
    </source>
</evidence>
<keyword evidence="3 8" id="KW-0732">Signal</keyword>
<evidence type="ECO:0000256" key="1">
    <source>
        <dbReference type="ARBA" id="ARBA00007664"/>
    </source>
</evidence>
<comment type="similarity">
    <text evidence="1">Belongs to the peptidase S1 family.</text>
</comment>
<dbReference type="InterPro" id="IPR001316">
    <property type="entry name" value="Pept_S1A_streptogrisin"/>
</dbReference>
<dbReference type="InterPro" id="IPR009003">
    <property type="entry name" value="Peptidase_S1_PA"/>
</dbReference>
<dbReference type="Gene3D" id="2.40.10.10">
    <property type="entry name" value="Trypsin-like serine proteases"/>
    <property type="match status" value="2"/>
</dbReference>
<protein>
    <submittedName>
        <fullName evidence="11">Alpha-lytic protease prodomain-containing protein</fullName>
    </submittedName>
</protein>
<dbReference type="InterPro" id="IPR004236">
    <property type="entry name" value="Pept_S1_alpha_lytic"/>
</dbReference>
<dbReference type="GO" id="GO:0008233">
    <property type="term" value="F:peptidase activity"/>
    <property type="evidence" value="ECO:0007669"/>
    <property type="project" value="UniProtKB-KW"/>
</dbReference>
<feature type="chain" id="PRO_5045234322" evidence="8">
    <location>
        <begin position="30"/>
        <end position="372"/>
    </location>
</feature>
<dbReference type="PIRSF" id="PIRSF001134">
    <property type="entry name" value="Streptogrisin"/>
    <property type="match status" value="1"/>
</dbReference>
<accession>A0ABP4W7F0</accession>
<comment type="caution">
    <text evidence="11">The sequence shown here is derived from an EMBL/GenBank/DDBJ whole genome shotgun (WGS) entry which is preliminary data.</text>
</comment>
<evidence type="ECO:0000256" key="3">
    <source>
        <dbReference type="ARBA" id="ARBA00022729"/>
    </source>
</evidence>
<name>A0ABP4W7F0_9ACTN</name>
<dbReference type="Gene3D" id="3.30.300.50">
    <property type="match status" value="2"/>
</dbReference>
<proteinExistence type="inferred from homology"/>
<keyword evidence="2 11" id="KW-0645">Protease</keyword>
<keyword evidence="5" id="KW-0720">Serine protease</keyword>
<evidence type="ECO:0000256" key="8">
    <source>
        <dbReference type="SAM" id="SignalP"/>
    </source>
</evidence>
<dbReference type="PRINTS" id="PR00861">
    <property type="entry name" value="ALYTICPTASE"/>
</dbReference>
<dbReference type="InterPro" id="IPR035070">
    <property type="entry name" value="Streptogrisin_prodomain"/>
</dbReference>
<dbReference type="CDD" id="cd21112">
    <property type="entry name" value="alphaLP-like"/>
    <property type="match status" value="1"/>
</dbReference>